<accession>A0A843WGQ7</accession>
<keyword evidence="3" id="KW-1185">Reference proteome</keyword>
<proteinExistence type="predicted"/>
<evidence type="ECO:0000313" key="2">
    <source>
        <dbReference type="EMBL" id="MQM03795.1"/>
    </source>
</evidence>
<dbReference type="Proteomes" id="UP000652761">
    <property type="component" value="Unassembled WGS sequence"/>
</dbReference>
<feature type="compositionally biased region" description="Low complexity" evidence="1">
    <location>
        <begin position="205"/>
        <end position="215"/>
    </location>
</feature>
<protein>
    <submittedName>
        <fullName evidence="2">Uncharacterized protein</fullName>
    </submittedName>
</protein>
<feature type="region of interest" description="Disordered" evidence="1">
    <location>
        <begin position="178"/>
        <end position="215"/>
    </location>
</feature>
<dbReference type="AlphaFoldDB" id="A0A843WGQ7"/>
<gene>
    <name evidence="2" type="ORF">Taro_036589</name>
</gene>
<organism evidence="2 3">
    <name type="scientific">Colocasia esculenta</name>
    <name type="common">Wild taro</name>
    <name type="synonym">Arum esculentum</name>
    <dbReference type="NCBI Taxonomy" id="4460"/>
    <lineage>
        <taxon>Eukaryota</taxon>
        <taxon>Viridiplantae</taxon>
        <taxon>Streptophyta</taxon>
        <taxon>Embryophyta</taxon>
        <taxon>Tracheophyta</taxon>
        <taxon>Spermatophyta</taxon>
        <taxon>Magnoliopsida</taxon>
        <taxon>Liliopsida</taxon>
        <taxon>Araceae</taxon>
        <taxon>Aroideae</taxon>
        <taxon>Colocasieae</taxon>
        <taxon>Colocasia</taxon>
    </lineage>
</organism>
<name>A0A843WGQ7_COLES</name>
<sequence length="268" mass="28309">MAGAKTRRMDSTFRTPRGEATGRVGCWEMDVNGVLSVGVQHVVQVHPSVVQVAVGGPQVRRRGVAETKKEAADLLGSPERGARVAPSRRAACRVSQARSRRAWIRRGAAAGLAKALAREGGVGVHGQGAWRSMGDDVGQGAWARRGVPARASREAGRVGRWRGLPTVVVAAGLRRDAGRGGRSEAAQGRGGVAAGPCAQGRGGARRLAPAGMRGRRPAAAADDLCTGAEGRQSRTWLSCALGCSRRRLQRTKSFGRRRLRRKFGSDTI</sequence>
<evidence type="ECO:0000256" key="1">
    <source>
        <dbReference type="SAM" id="MobiDB-lite"/>
    </source>
</evidence>
<comment type="caution">
    <text evidence="2">The sequence shown here is derived from an EMBL/GenBank/DDBJ whole genome shotgun (WGS) entry which is preliminary data.</text>
</comment>
<reference evidence="2" key="1">
    <citation type="submission" date="2017-07" db="EMBL/GenBank/DDBJ databases">
        <title>Taro Niue Genome Assembly and Annotation.</title>
        <authorList>
            <person name="Atibalentja N."/>
            <person name="Keating K."/>
            <person name="Fields C.J."/>
        </authorList>
    </citation>
    <scope>NUCLEOTIDE SEQUENCE</scope>
    <source>
        <strain evidence="2">Niue_2</strain>
        <tissue evidence="2">Leaf</tissue>
    </source>
</reference>
<dbReference type="EMBL" id="NMUH01003099">
    <property type="protein sequence ID" value="MQM03795.1"/>
    <property type="molecule type" value="Genomic_DNA"/>
</dbReference>
<evidence type="ECO:0000313" key="3">
    <source>
        <dbReference type="Proteomes" id="UP000652761"/>
    </source>
</evidence>